<proteinExistence type="predicted"/>
<organism evidence="2 3">
    <name type="scientific">Lactuca saligna</name>
    <name type="common">Willowleaf lettuce</name>
    <dbReference type="NCBI Taxonomy" id="75948"/>
    <lineage>
        <taxon>Eukaryota</taxon>
        <taxon>Viridiplantae</taxon>
        <taxon>Streptophyta</taxon>
        <taxon>Embryophyta</taxon>
        <taxon>Tracheophyta</taxon>
        <taxon>Spermatophyta</taxon>
        <taxon>Magnoliopsida</taxon>
        <taxon>eudicotyledons</taxon>
        <taxon>Gunneridae</taxon>
        <taxon>Pentapetalae</taxon>
        <taxon>asterids</taxon>
        <taxon>campanulids</taxon>
        <taxon>Asterales</taxon>
        <taxon>Asteraceae</taxon>
        <taxon>Cichorioideae</taxon>
        <taxon>Cichorieae</taxon>
        <taxon>Lactucinae</taxon>
        <taxon>Lactuca</taxon>
    </lineage>
</organism>
<accession>A0AA35V696</accession>
<name>A0AA35V696_LACSI</name>
<feature type="region of interest" description="Disordered" evidence="1">
    <location>
        <begin position="1"/>
        <end position="61"/>
    </location>
</feature>
<keyword evidence="3" id="KW-1185">Reference proteome</keyword>
<reference evidence="2" key="1">
    <citation type="submission" date="2023-04" db="EMBL/GenBank/DDBJ databases">
        <authorList>
            <person name="Vijverberg K."/>
            <person name="Xiong W."/>
            <person name="Schranz E."/>
        </authorList>
    </citation>
    <scope>NUCLEOTIDE SEQUENCE</scope>
</reference>
<dbReference type="Proteomes" id="UP001177003">
    <property type="component" value="Chromosome 0"/>
</dbReference>
<feature type="compositionally biased region" description="Basic and acidic residues" evidence="1">
    <location>
        <begin position="16"/>
        <end position="28"/>
    </location>
</feature>
<sequence length="134" mass="15082">MRQRALRSRLPFTFTSDKETDQALKPFDEAQNITSPGDVPDSTNVSDDPPPNFTCKEALNHPIDDDLSNEVMFEDNNTKIIAISIPSSFNFLYKPSSSKLFYNFGLSLSSEESKEEENTEVNKHCSPKVTLESD</sequence>
<evidence type="ECO:0000313" key="3">
    <source>
        <dbReference type="Proteomes" id="UP001177003"/>
    </source>
</evidence>
<dbReference type="AlphaFoldDB" id="A0AA35V696"/>
<evidence type="ECO:0000256" key="1">
    <source>
        <dbReference type="SAM" id="MobiDB-lite"/>
    </source>
</evidence>
<feature type="region of interest" description="Disordered" evidence="1">
    <location>
        <begin position="111"/>
        <end position="134"/>
    </location>
</feature>
<gene>
    <name evidence="2" type="ORF">LSALG_LOCUS6221</name>
</gene>
<protein>
    <submittedName>
        <fullName evidence="2">Uncharacterized protein</fullName>
    </submittedName>
</protein>
<dbReference type="EMBL" id="OX465086">
    <property type="protein sequence ID" value="CAI9265625.1"/>
    <property type="molecule type" value="Genomic_DNA"/>
</dbReference>
<evidence type="ECO:0000313" key="2">
    <source>
        <dbReference type="EMBL" id="CAI9265625.1"/>
    </source>
</evidence>
<feature type="compositionally biased region" description="Polar residues" evidence="1">
    <location>
        <begin position="31"/>
        <end position="46"/>
    </location>
</feature>